<protein>
    <recommendedName>
        <fullName evidence="4">Lipoprotein</fullName>
    </recommendedName>
</protein>
<dbReference type="Proteomes" id="UP000002772">
    <property type="component" value="Unassembled WGS sequence"/>
</dbReference>
<dbReference type="Gene3D" id="1.25.40.390">
    <property type="match status" value="1"/>
</dbReference>
<organism evidence="2 3">
    <name type="scientific">Hallella multisaccharivorax DSM 17128</name>
    <dbReference type="NCBI Taxonomy" id="688246"/>
    <lineage>
        <taxon>Bacteria</taxon>
        <taxon>Pseudomonadati</taxon>
        <taxon>Bacteroidota</taxon>
        <taxon>Bacteroidia</taxon>
        <taxon>Bacteroidales</taxon>
        <taxon>Prevotellaceae</taxon>
        <taxon>Hallella</taxon>
    </lineage>
</organism>
<gene>
    <name evidence="2" type="ORF">Premu_2694</name>
</gene>
<dbReference type="Pfam" id="PF12771">
    <property type="entry name" value="SusD-like_2"/>
    <property type="match status" value="1"/>
</dbReference>
<dbReference type="InterPro" id="IPR041662">
    <property type="entry name" value="SusD-like_2"/>
</dbReference>
<sequence length="504" mass="55511">MKLKYLFALTLAAITVSSCSEDIMDKINFDEAHPGTKITNGAMQLTDAEMSTVFSTLQGNYAWYVSSYTEQLFGTGNNQMKNAELRQTNEVAASTTFDNEWNSTYLNLNNLYNIKAKCQKGGTNSGQRDLLGMEQTLEAIGWATLTDLHGDIPYKECFKGILTPAINTQKEVYDHVFELLDSAQVNFAAGGKNVGSKDLLYGGDVSKWGALVHALRARYLLRTYATDKTPARLNKVLTEANAALAAGFDGCSLSVFNNNNPNNSWTAYQWSRHYMGCSTTVTKLMEARKDPREVIYNYAAFYKPGENEVDTVAAPGDKELACMVDGVNYPAWLDNGGASSHVMSISELYFIITEVKARLGQKDEDAFRKGVKASLSDYFAQGGSVAEASLSDDAANAYLDKVAKLYDADPLKETLVQKYLAQTRDEQLETYNDIRRCKALDGSYPVALTNPNNTVSGKNRWPLRLPYGNSDVVSNPNVAKVFGSGNDAGDYIYTDPVWWAGGKE</sequence>
<dbReference type="eggNOG" id="COG0521">
    <property type="taxonomic scope" value="Bacteria"/>
</dbReference>
<dbReference type="PROSITE" id="PS51257">
    <property type="entry name" value="PROKAR_LIPOPROTEIN"/>
    <property type="match status" value="1"/>
</dbReference>
<dbReference type="InterPro" id="IPR011990">
    <property type="entry name" value="TPR-like_helical_dom_sf"/>
</dbReference>
<dbReference type="HOGENOM" id="CLU_025928_3_1_10"/>
<dbReference type="OrthoDB" id="1109828at2"/>
<feature type="signal peptide" evidence="1">
    <location>
        <begin position="1"/>
        <end position="20"/>
    </location>
</feature>
<accession>F8NC76</accession>
<keyword evidence="3" id="KW-1185">Reference proteome</keyword>
<dbReference type="STRING" id="688246.Premu_2694"/>
<evidence type="ECO:0000313" key="2">
    <source>
        <dbReference type="EMBL" id="EGN58047.1"/>
    </source>
</evidence>
<dbReference type="RefSeq" id="WP_007576006.1">
    <property type="nucleotide sequence ID" value="NZ_BPTS01000002.1"/>
</dbReference>
<evidence type="ECO:0000313" key="3">
    <source>
        <dbReference type="Proteomes" id="UP000002772"/>
    </source>
</evidence>
<proteinExistence type="predicted"/>
<evidence type="ECO:0000256" key="1">
    <source>
        <dbReference type="SAM" id="SignalP"/>
    </source>
</evidence>
<keyword evidence="1" id="KW-0732">Signal</keyword>
<dbReference type="EMBL" id="GL945017">
    <property type="protein sequence ID" value="EGN58047.1"/>
    <property type="molecule type" value="Genomic_DNA"/>
</dbReference>
<dbReference type="AlphaFoldDB" id="F8NC76"/>
<name>F8NC76_9BACT</name>
<feature type="chain" id="PRO_5003381134" description="Lipoprotein" evidence="1">
    <location>
        <begin position="21"/>
        <end position="504"/>
    </location>
</feature>
<dbReference type="SUPFAM" id="SSF48452">
    <property type="entry name" value="TPR-like"/>
    <property type="match status" value="1"/>
</dbReference>
<reference evidence="3" key="1">
    <citation type="journal article" date="2011" name="Stand. Genomic Sci.">
        <title>Non-contiguous finished genome sequence of the opportunistic oral pathogen Prevotella multisaccharivorax type strain (PPPA20).</title>
        <authorList>
            <person name="Pati A."/>
            <person name="Gronow S."/>
            <person name="Lu M."/>
            <person name="Lapidus A."/>
            <person name="Nolan M."/>
            <person name="Lucas S."/>
            <person name="Hammon N."/>
            <person name="Deshpande S."/>
            <person name="Cheng J.F."/>
            <person name="Tapia R."/>
            <person name="Han C."/>
            <person name="Goodwin L."/>
            <person name="Pitluck S."/>
            <person name="Liolios K."/>
            <person name="Pagani I."/>
            <person name="Mavromatis K."/>
            <person name="Mikhailova N."/>
            <person name="Huntemann M."/>
            <person name="Chen A."/>
            <person name="Palaniappan K."/>
            <person name="Land M."/>
            <person name="Hauser L."/>
            <person name="Detter J.C."/>
            <person name="Brambilla E.M."/>
            <person name="Rohde M."/>
            <person name="Goker M."/>
            <person name="Woyke T."/>
            <person name="Bristow J."/>
            <person name="Eisen J.A."/>
            <person name="Markowitz V."/>
            <person name="Hugenholtz P."/>
            <person name="Kyrpides N.C."/>
            <person name="Klenk H.P."/>
            <person name="Ivanova N."/>
        </authorList>
    </citation>
    <scope>NUCLEOTIDE SEQUENCE [LARGE SCALE GENOMIC DNA]</scope>
    <source>
        <strain evidence="3">DSM 17128</strain>
    </source>
</reference>
<evidence type="ECO:0008006" key="4">
    <source>
        <dbReference type="Google" id="ProtNLM"/>
    </source>
</evidence>